<keyword evidence="3" id="KW-1185">Reference proteome</keyword>
<dbReference type="EMBL" id="JAIWYP010000005">
    <property type="protein sequence ID" value="KAH3818794.1"/>
    <property type="molecule type" value="Genomic_DNA"/>
</dbReference>
<sequence length="50" mass="5567">MHLSVVLEQSYYRGKMTAQRDPSHTPAGVSSPPNGTTIQVDWNFLHLNGQ</sequence>
<evidence type="ECO:0000256" key="1">
    <source>
        <dbReference type="SAM" id="MobiDB-lite"/>
    </source>
</evidence>
<accession>A0A9D4JQ81</accession>
<name>A0A9D4JQ81_DREPO</name>
<proteinExistence type="predicted"/>
<protein>
    <submittedName>
        <fullName evidence="2">Uncharacterized protein</fullName>
    </submittedName>
</protein>
<dbReference type="AlphaFoldDB" id="A0A9D4JQ81"/>
<dbReference type="Proteomes" id="UP000828390">
    <property type="component" value="Unassembled WGS sequence"/>
</dbReference>
<feature type="region of interest" description="Disordered" evidence="1">
    <location>
        <begin position="16"/>
        <end position="36"/>
    </location>
</feature>
<evidence type="ECO:0000313" key="3">
    <source>
        <dbReference type="Proteomes" id="UP000828390"/>
    </source>
</evidence>
<gene>
    <name evidence="2" type="ORF">DPMN_120520</name>
</gene>
<reference evidence="2" key="2">
    <citation type="submission" date="2020-11" db="EMBL/GenBank/DDBJ databases">
        <authorList>
            <person name="McCartney M.A."/>
            <person name="Auch B."/>
            <person name="Kono T."/>
            <person name="Mallez S."/>
            <person name="Becker A."/>
            <person name="Gohl D.M."/>
            <person name="Silverstein K.A.T."/>
            <person name="Koren S."/>
            <person name="Bechman K.B."/>
            <person name="Herman A."/>
            <person name="Abrahante J.E."/>
            <person name="Garbe J."/>
        </authorList>
    </citation>
    <scope>NUCLEOTIDE SEQUENCE</scope>
    <source>
        <strain evidence="2">Duluth1</strain>
        <tissue evidence="2">Whole animal</tissue>
    </source>
</reference>
<comment type="caution">
    <text evidence="2">The sequence shown here is derived from an EMBL/GenBank/DDBJ whole genome shotgun (WGS) entry which is preliminary data.</text>
</comment>
<reference evidence="2" key="1">
    <citation type="journal article" date="2019" name="bioRxiv">
        <title>The Genome of the Zebra Mussel, Dreissena polymorpha: A Resource for Invasive Species Research.</title>
        <authorList>
            <person name="McCartney M.A."/>
            <person name="Auch B."/>
            <person name="Kono T."/>
            <person name="Mallez S."/>
            <person name="Zhang Y."/>
            <person name="Obille A."/>
            <person name="Becker A."/>
            <person name="Abrahante J.E."/>
            <person name="Garbe J."/>
            <person name="Badalamenti J.P."/>
            <person name="Herman A."/>
            <person name="Mangelson H."/>
            <person name="Liachko I."/>
            <person name="Sullivan S."/>
            <person name="Sone E.D."/>
            <person name="Koren S."/>
            <person name="Silverstein K.A.T."/>
            <person name="Beckman K.B."/>
            <person name="Gohl D.M."/>
        </authorList>
    </citation>
    <scope>NUCLEOTIDE SEQUENCE</scope>
    <source>
        <strain evidence="2">Duluth1</strain>
        <tissue evidence="2">Whole animal</tissue>
    </source>
</reference>
<organism evidence="2 3">
    <name type="scientific">Dreissena polymorpha</name>
    <name type="common">Zebra mussel</name>
    <name type="synonym">Mytilus polymorpha</name>
    <dbReference type="NCBI Taxonomy" id="45954"/>
    <lineage>
        <taxon>Eukaryota</taxon>
        <taxon>Metazoa</taxon>
        <taxon>Spiralia</taxon>
        <taxon>Lophotrochozoa</taxon>
        <taxon>Mollusca</taxon>
        <taxon>Bivalvia</taxon>
        <taxon>Autobranchia</taxon>
        <taxon>Heteroconchia</taxon>
        <taxon>Euheterodonta</taxon>
        <taxon>Imparidentia</taxon>
        <taxon>Neoheterodontei</taxon>
        <taxon>Myida</taxon>
        <taxon>Dreissenoidea</taxon>
        <taxon>Dreissenidae</taxon>
        <taxon>Dreissena</taxon>
    </lineage>
</organism>
<evidence type="ECO:0000313" key="2">
    <source>
        <dbReference type="EMBL" id="KAH3818794.1"/>
    </source>
</evidence>